<proteinExistence type="predicted"/>
<protein>
    <submittedName>
        <fullName evidence="1">Uncharacterized protein</fullName>
    </submittedName>
</protein>
<dbReference type="Proteomes" id="UP000247584">
    <property type="component" value="Unassembled WGS sequence"/>
</dbReference>
<evidence type="ECO:0000313" key="1">
    <source>
        <dbReference type="EMBL" id="PYE60223.1"/>
    </source>
</evidence>
<keyword evidence="2" id="KW-1185">Reference proteome</keyword>
<reference evidence="1 2" key="1">
    <citation type="submission" date="2018-06" db="EMBL/GenBank/DDBJ databases">
        <title>Genomic Encyclopedia of Type Strains, Phase III (KMG-III): the genomes of soil and plant-associated and newly described type strains.</title>
        <authorList>
            <person name="Whitman W."/>
        </authorList>
    </citation>
    <scope>NUCLEOTIDE SEQUENCE [LARGE SCALE GENOMIC DNA]</scope>
    <source>
        <strain evidence="1 2">JC5</strain>
    </source>
</reference>
<comment type="caution">
    <text evidence="1">The sequence shown here is derived from an EMBL/GenBank/DDBJ whole genome shotgun (WGS) entry which is preliminary data.</text>
</comment>
<organism evidence="1 2">
    <name type="scientific">Shewanella chilikensis</name>
    <dbReference type="NCBI Taxonomy" id="558541"/>
    <lineage>
        <taxon>Bacteria</taxon>
        <taxon>Pseudomonadati</taxon>
        <taxon>Pseudomonadota</taxon>
        <taxon>Gammaproteobacteria</taxon>
        <taxon>Alteromonadales</taxon>
        <taxon>Shewanellaceae</taxon>
        <taxon>Shewanella</taxon>
    </lineage>
</organism>
<dbReference type="EMBL" id="QJSY01000004">
    <property type="protein sequence ID" value="PYE60223.1"/>
    <property type="molecule type" value="Genomic_DNA"/>
</dbReference>
<gene>
    <name evidence="1" type="ORF">C8J23_10483</name>
</gene>
<name>A0ABX5PRU4_9GAMM</name>
<accession>A0ABX5PRU4</accession>
<evidence type="ECO:0000313" key="2">
    <source>
        <dbReference type="Proteomes" id="UP000247584"/>
    </source>
</evidence>
<sequence length="91" mass="10088">MAQADDCRHSNPGQYFKVKNCLENAAKMLKSGVIFFQHMLQTPVADSNGQDYFNSSNIDQKVTVIKGPVQRHRKVENSGCCPGPISLYPTS</sequence>